<evidence type="ECO:0000256" key="1">
    <source>
        <dbReference type="ARBA" id="ARBA00005049"/>
    </source>
</evidence>
<gene>
    <name evidence="10" type="primary">cobT</name>
    <name evidence="11" type="ORF">SAMN04488244_10516</name>
</gene>
<dbReference type="PANTHER" id="PTHR43463:SF1">
    <property type="entry name" value="NICOTINATE-NUCLEOTIDE--DIMETHYLBENZIMIDAZOLE PHOSPHORIBOSYLTRANSFERASE"/>
    <property type="match status" value="1"/>
</dbReference>
<dbReference type="FunFam" id="3.40.50.10210:FF:000001">
    <property type="entry name" value="Nicotinate-nucleotide--dimethylbenzimidazole phosphoribosyltransferase"/>
    <property type="match status" value="1"/>
</dbReference>
<dbReference type="NCBIfam" id="TIGR03160">
    <property type="entry name" value="cobT_DBIPRT"/>
    <property type="match status" value="1"/>
</dbReference>
<keyword evidence="5 10" id="KW-0169">Cobalamin biosynthesis</keyword>
<reference evidence="12" key="1">
    <citation type="submission" date="2016-10" db="EMBL/GenBank/DDBJ databases">
        <authorList>
            <person name="Varghese N."/>
            <person name="Submissions S."/>
        </authorList>
    </citation>
    <scope>NUCLEOTIDE SEQUENCE [LARGE SCALE GENOMIC DNA]</scope>
    <source>
        <strain evidence="12">CGMCC 1.7062</strain>
    </source>
</reference>
<dbReference type="InterPro" id="IPR003200">
    <property type="entry name" value="Nict_dMeBzImd_PRibTrfase"/>
</dbReference>
<dbReference type="EC" id="2.4.2.21" evidence="3 10"/>
<comment type="function">
    <text evidence="10">Catalyzes the synthesis of alpha-ribazole-5'-phosphate from nicotinate mononucleotide (NAMN) and 5,6-dimethylbenzimidazole (DMB).</text>
</comment>
<evidence type="ECO:0000313" key="12">
    <source>
        <dbReference type="Proteomes" id="UP000236721"/>
    </source>
</evidence>
<dbReference type="HAMAP" id="MF_00230">
    <property type="entry name" value="CobT"/>
    <property type="match status" value="1"/>
</dbReference>
<dbReference type="InterPro" id="IPR023195">
    <property type="entry name" value="Nict_dMeBzImd_PRibTrfase_N"/>
</dbReference>
<dbReference type="InterPro" id="IPR017846">
    <property type="entry name" value="Nict_dMeBzImd_PRibTrfase_bact"/>
</dbReference>
<dbReference type="OrthoDB" id="9781491at2"/>
<sequence>MLQSHFDDLIQNRIDQKTKPPGALGQLEAVAFQLAKIQSSSEGVFVPHIDISKPCVIVFAGDHGIAQQGVSIAPSAVTQQMVMNFLAGGAAINCFCRANDIDFNVVDCGMLAPVADQSGQLQLSRLGQGTEDFSVQAAMSLTQVKQGIAAGSEIVSAKIAAGTNLLMFGEMGIGNTSSASALLSVTASLDVEQCVGLGTGISDEQLARKIQLVRRGVERCNSNDLEVLLSEVGGFEIVHMVGAFIEASRQRVPVLVDGFIVSVAALIAVKMEPQVRDYLFFAHASQEYAHRYVLELLNAKPLLDLSLRLGEGTGAAVAYPLLKCAAEFYNSMASFDSAGVTV</sequence>
<dbReference type="InterPro" id="IPR036087">
    <property type="entry name" value="Nict_dMeBzImd_PRibTrfase_sf"/>
</dbReference>
<evidence type="ECO:0000256" key="2">
    <source>
        <dbReference type="ARBA" id="ARBA00007110"/>
    </source>
</evidence>
<evidence type="ECO:0000256" key="5">
    <source>
        <dbReference type="ARBA" id="ARBA00022573"/>
    </source>
</evidence>
<keyword evidence="12" id="KW-1185">Reference proteome</keyword>
<accession>A0A1H5VUU9</accession>
<dbReference type="Gene3D" id="3.40.50.10210">
    <property type="match status" value="1"/>
</dbReference>
<organism evidence="11 12">
    <name type="scientific">Vibrio hangzhouensis</name>
    <dbReference type="NCBI Taxonomy" id="462991"/>
    <lineage>
        <taxon>Bacteria</taxon>
        <taxon>Pseudomonadati</taxon>
        <taxon>Pseudomonadota</taxon>
        <taxon>Gammaproteobacteria</taxon>
        <taxon>Vibrionales</taxon>
        <taxon>Vibrionaceae</taxon>
        <taxon>Vibrio</taxon>
    </lineage>
</organism>
<dbReference type="Gene3D" id="1.10.1610.10">
    <property type="match status" value="1"/>
</dbReference>
<evidence type="ECO:0000256" key="10">
    <source>
        <dbReference type="HAMAP-Rule" id="MF_00230"/>
    </source>
</evidence>
<dbReference type="EMBL" id="FNVG01000005">
    <property type="protein sequence ID" value="SEF91052.1"/>
    <property type="molecule type" value="Genomic_DNA"/>
</dbReference>
<dbReference type="AlphaFoldDB" id="A0A1H5VUU9"/>
<dbReference type="CDD" id="cd02439">
    <property type="entry name" value="DMB-PRT_CobT"/>
    <property type="match status" value="1"/>
</dbReference>
<comment type="catalytic activity">
    <reaction evidence="9 10">
        <text>5,6-dimethylbenzimidazole + nicotinate beta-D-ribonucleotide = alpha-ribazole 5'-phosphate + nicotinate + H(+)</text>
        <dbReference type="Rhea" id="RHEA:11196"/>
        <dbReference type="ChEBI" id="CHEBI:15378"/>
        <dbReference type="ChEBI" id="CHEBI:15890"/>
        <dbReference type="ChEBI" id="CHEBI:32544"/>
        <dbReference type="ChEBI" id="CHEBI:57502"/>
        <dbReference type="ChEBI" id="CHEBI:57918"/>
        <dbReference type="EC" id="2.4.2.21"/>
    </reaction>
</comment>
<name>A0A1H5VUU9_9VIBR</name>
<comment type="pathway">
    <text evidence="1 10">Nucleoside biosynthesis; alpha-ribazole biosynthesis; alpha-ribazole from 5,6-dimethylbenzimidazole: step 1/2.</text>
</comment>
<proteinExistence type="inferred from homology"/>
<dbReference type="UniPathway" id="UPA00061">
    <property type="reaction ID" value="UER00516"/>
</dbReference>
<dbReference type="PANTHER" id="PTHR43463">
    <property type="entry name" value="NICOTINATE-NUCLEOTIDE--DIMETHYLBENZIMIDAZOLE PHOSPHORIBOSYLTRANSFERASE"/>
    <property type="match status" value="1"/>
</dbReference>
<dbReference type="GO" id="GO:0008939">
    <property type="term" value="F:nicotinate-nucleotide-dimethylbenzimidazole phosphoribosyltransferase activity"/>
    <property type="evidence" value="ECO:0007669"/>
    <property type="project" value="UniProtKB-UniRule"/>
</dbReference>
<dbReference type="SUPFAM" id="SSF52733">
    <property type="entry name" value="Nicotinate mononucleotide:5,6-dimethylbenzimidazole phosphoribosyltransferase (CobT)"/>
    <property type="match status" value="1"/>
</dbReference>
<evidence type="ECO:0000256" key="6">
    <source>
        <dbReference type="ARBA" id="ARBA00022676"/>
    </source>
</evidence>
<evidence type="ECO:0000256" key="3">
    <source>
        <dbReference type="ARBA" id="ARBA00011991"/>
    </source>
</evidence>
<dbReference type="Proteomes" id="UP000236721">
    <property type="component" value="Unassembled WGS sequence"/>
</dbReference>
<dbReference type="NCBIfam" id="NF000996">
    <property type="entry name" value="PRK00105.1"/>
    <property type="match status" value="1"/>
</dbReference>
<evidence type="ECO:0000256" key="4">
    <source>
        <dbReference type="ARBA" id="ARBA00015486"/>
    </source>
</evidence>
<evidence type="ECO:0000256" key="7">
    <source>
        <dbReference type="ARBA" id="ARBA00022679"/>
    </source>
</evidence>
<dbReference type="Pfam" id="PF02277">
    <property type="entry name" value="DBI_PRT"/>
    <property type="match status" value="1"/>
</dbReference>
<keyword evidence="7 10" id="KW-0808">Transferase</keyword>
<dbReference type="GO" id="GO:0009236">
    <property type="term" value="P:cobalamin biosynthetic process"/>
    <property type="evidence" value="ECO:0007669"/>
    <property type="project" value="UniProtKB-UniRule"/>
</dbReference>
<evidence type="ECO:0000256" key="8">
    <source>
        <dbReference type="ARBA" id="ARBA00030686"/>
    </source>
</evidence>
<evidence type="ECO:0000313" key="11">
    <source>
        <dbReference type="EMBL" id="SEF91052.1"/>
    </source>
</evidence>
<keyword evidence="6 10" id="KW-0328">Glycosyltransferase</keyword>
<dbReference type="RefSeq" id="WP_103879533.1">
    <property type="nucleotide sequence ID" value="NZ_FNVG01000005.1"/>
</dbReference>
<comment type="similarity">
    <text evidence="2 10">Belongs to the CobT family.</text>
</comment>
<evidence type="ECO:0000256" key="9">
    <source>
        <dbReference type="ARBA" id="ARBA00047340"/>
    </source>
</evidence>
<protein>
    <recommendedName>
        <fullName evidence="4 10">Nicotinate-nucleotide--dimethylbenzimidazole phosphoribosyltransferase</fullName>
        <shortName evidence="10">NN:DBI PRT</shortName>
        <ecNumber evidence="3 10">2.4.2.21</ecNumber>
    </recommendedName>
    <alternativeName>
        <fullName evidence="8 10">N(1)-alpha-phosphoribosyltransferase</fullName>
    </alternativeName>
</protein>
<feature type="active site" description="Proton acceptor" evidence="10">
    <location>
        <position position="311"/>
    </location>
</feature>